<evidence type="ECO:0000256" key="1">
    <source>
        <dbReference type="SAM" id="Phobius"/>
    </source>
</evidence>
<name>A0A9X1HPC4_9BACT</name>
<keyword evidence="1" id="KW-0472">Membrane</keyword>
<feature type="transmembrane region" description="Helical" evidence="1">
    <location>
        <begin position="141"/>
        <end position="161"/>
    </location>
</feature>
<keyword evidence="1" id="KW-0812">Transmembrane</keyword>
<dbReference type="AlphaFoldDB" id="A0A9X1HPC4"/>
<organism evidence="2 3">
    <name type="scientific">Fulvivirga sedimenti</name>
    <dbReference type="NCBI Taxonomy" id="2879465"/>
    <lineage>
        <taxon>Bacteria</taxon>
        <taxon>Pseudomonadati</taxon>
        <taxon>Bacteroidota</taxon>
        <taxon>Cytophagia</taxon>
        <taxon>Cytophagales</taxon>
        <taxon>Fulvivirgaceae</taxon>
        <taxon>Fulvivirga</taxon>
    </lineage>
</organism>
<keyword evidence="1" id="KW-1133">Transmembrane helix</keyword>
<feature type="transmembrane region" description="Helical" evidence="1">
    <location>
        <begin position="62"/>
        <end position="80"/>
    </location>
</feature>
<dbReference type="RefSeq" id="WP_225696843.1">
    <property type="nucleotide sequence ID" value="NZ_JAIXNE010000001.1"/>
</dbReference>
<accession>A0A9X1HPC4</accession>
<dbReference type="EMBL" id="JAIXNE010000001">
    <property type="protein sequence ID" value="MCA6073732.1"/>
    <property type="molecule type" value="Genomic_DNA"/>
</dbReference>
<proteinExistence type="predicted"/>
<dbReference type="Proteomes" id="UP001139409">
    <property type="component" value="Unassembled WGS sequence"/>
</dbReference>
<evidence type="ECO:0000313" key="3">
    <source>
        <dbReference type="Proteomes" id="UP001139409"/>
    </source>
</evidence>
<evidence type="ECO:0000313" key="2">
    <source>
        <dbReference type="EMBL" id="MCA6073732.1"/>
    </source>
</evidence>
<comment type="caution">
    <text evidence="2">The sequence shown here is derived from an EMBL/GenBank/DDBJ whole genome shotgun (WGS) entry which is preliminary data.</text>
</comment>
<feature type="transmembrane region" description="Helical" evidence="1">
    <location>
        <begin position="101"/>
        <end position="121"/>
    </location>
</feature>
<keyword evidence="3" id="KW-1185">Reference proteome</keyword>
<sequence length="172" mass="20057">MDSKPKITLRLTQFDWLLETLALTALLICISFTIYIYPSVPQMVSRYIGISGAPVGYYSRNLLWTFPLLSILLYSLVSWVNRRPHLYNYPREITADNAIHFYLLACRWVRLVKLIFMGGFAYTTLLVLRSYSRMEKLPDDYWILAGAALILAAVIIQILRFRRNKKTSGQRR</sequence>
<feature type="transmembrane region" description="Helical" evidence="1">
    <location>
        <begin position="16"/>
        <end position="37"/>
    </location>
</feature>
<evidence type="ECO:0008006" key="4">
    <source>
        <dbReference type="Google" id="ProtNLM"/>
    </source>
</evidence>
<reference evidence="2" key="1">
    <citation type="submission" date="2021-09" db="EMBL/GenBank/DDBJ databases">
        <title>Fulvivirga sp. isolated from coastal sediment.</title>
        <authorList>
            <person name="Yu H."/>
        </authorList>
    </citation>
    <scope>NUCLEOTIDE SEQUENCE</scope>
    <source>
        <strain evidence="2">1062</strain>
    </source>
</reference>
<gene>
    <name evidence="2" type="ORF">LDX50_02580</name>
</gene>
<protein>
    <recommendedName>
        <fullName evidence="4">DUF1648 domain-containing protein</fullName>
    </recommendedName>
</protein>